<organism evidence="7 8">
    <name type="scientific">Orenia marismortui</name>
    <dbReference type="NCBI Taxonomy" id="46469"/>
    <lineage>
        <taxon>Bacteria</taxon>
        <taxon>Bacillati</taxon>
        <taxon>Bacillota</taxon>
        <taxon>Clostridia</taxon>
        <taxon>Halanaerobiales</taxon>
        <taxon>Halobacteroidaceae</taxon>
        <taxon>Orenia</taxon>
    </lineage>
</organism>
<dbReference type="EMBL" id="SOEG01000001">
    <property type="protein sequence ID" value="TDX59197.1"/>
    <property type="molecule type" value="Genomic_DNA"/>
</dbReference>
<dbReference type="GO" id="GO:0043190">
    <property type="term" value="C:ATP-binding cassette (ABC) transporter complex"/>
    <property type="evidence" value="ECO:0007669"/>
    <property type="project" value="TreeGrafter"/>
</dbReference>
<feature type="transmembrane region" description="Helical" evidence="6">
    <location>
        <begin position="283"/>
        <end position="301"/>
    </location>
</feature>
<dbReference type="PANTHER" id="PTHR33529:SF6">
    <property type="entry name" value="YJGP_YJGQ FAMILY PERMEASE"/>
    <property type="match status" value="1"/>
</dbReference>
<protein>
    <submittedName>
        <fullName evidence="7">Lipopolysaccharide export system permease protein</fullName>
    </submittedName>
</protein>
<proteinExistence type="predicted"/>
<keyword evidence="2" id="KW-1003">Cell membrane</keyword>
<evidence type="ECO:0000256" key="5">
    <source>
        <dbReference type="ARBA" id="ARBA00023136"/>
    </source>
</evidence>
<feature type="transmembrane region" description="Helical" evidence="6">
    <location>
        <begin position="21"/>
        <end position="45"/>
    </location>
</feature>
<gene>
    <name evidence="7" type="ORF">C7959_10184</name>
</gene>
<name>A0A4R8HRH3_9FIRM</name>
<evidence type="ECO:0000256" key="1">
    <source>
        <dbReference type="ARBA" id="ARBA00004651"/>
    </source>
</evidence>
<feature type="transmembrane region" description="Helical" evidence="6">
    <location>
        <begin position="339"/>
        <end position="359"/>
    </location>
</feature>
<feature type="transmembrane region" description="Helical" evidence="6">
    <location>
        <begin position="65"/>
        <end position="83"/>
    </location>
</feature>
<dbReference type="RefSeq" id="WP_134114166.1">
    <property type="nucleotide sequence ID" value="NZ_SOEG01000001.1"/>
</dbReference>
<keyword evidence="5 6" id="KW-0472">Membrane</keyword>
<dbReference type="PANTHER" id="PTHR33529">
    <property type="entry name" value="SLR0882 PROTEIN-RELATED"/>
    <property type="match status" value="1"/>
</dbReference>
<evidence type="ECO:0000313" key="7">
    <source>
        <dbReference type="EMBL" id="TDX59197.1"/>
    </source>
</evidence>
<evidence type="ECO:0000313" key="8">
    <source>
        <dbReference type="Proteomes" id="UP000295832"/>
    </source>
</evidence>
<dbReference type="STRING" id="926561.GCA_000379025_00971"/>
<dbReference type="AlphaFoldDB" id="A0A4R8HRH3"/>
<sequence>MKKLKLSLVDKYLIVEFIKPFIFLIIALTIIMISSYLFELADLIIVKKVPVNTVLKLLLYKIPDVIVQSFSIATLFSTLLSMTQFVKNNEFTALRMGGISLHRLIIPVLIIGVIISGLNYFINEKVVPWTNHEAENIVRKTILQKGLPNLQEGVFFQVDNRYFYIENIDNKSGTLTNIVLYEFEEDSEDKFPRVITANKGYFQNKIWYLSNGVMHDFDEQGNMISQSNFNELKLNINEKLKNFYGEQKTTSEMSRDELKKDITIFQKSGLSVTSLLVDYHLKLSKVFASLIFILLGIPLSIKTKKGKAFGLIISIIIIFIYYVAISFCRSLGRNDLLDPLVAAWLPNLIFSLLGLYLVFKEEYFKLR</sequence>
<feature type="transmembrane region" description="Helical" evidence="6">
    <location>
        <begin position="308"/>
        <end position="327"/>
    </location>
</feature>
<evidence type="ECO:0000256" key="6">
    <source>
        <dbReference type="SAM" id="Phobius"/>
    </source>
</evidence>
<dbReference type="Proteomes" id="UP000295832">
    <property type="component" value="Unassembled WGS sequence"/>
</dbReference>
<evidence type="ECO:0000256" key="3">
    <source>
        <dbReference type="ARBA" id="ARBA00022692"/>
    </source>
</evidence>
<evidence type="ECO:0000256" key="2">
    <source>
        <dbReference type="ARBA" id="ARBA00022475"/>
    </source>
</evidence>
<dbReference type="InterPro" id="IPR005495">
    <property type="entry name" value="LptG/LptF_permease"/>
</dbReference>
<keyword evidence="8" id="KW-1185">Reference proteome</keyword>
<comment type="subcellular location">
    <subcellularLocation>
        <location evidence="1">Cell membrane</location>
        <topology evidence="1">Multi-pass membrane protein</topology>
    </subcellularLocation>
</comment>
<accession>A0A4R8HRH3</accession>
<feature type="transmembrane region" description="Helical" evidence="6">
    <location>
        <begin position="104"/>
        <end position="122"/>
    </location>
</feature>
<dbReference type="Pfam" id="PF03739">
    <property type="entry name" value="LptF_LptG"/>
    <property type="match status" value="1"/>
</dbReference>
<evidence type="ECO:0000256" key="4">
    <source>
        <dbReference type="ARBA" id="ARBA00022989"/>
    </source>
</evidence>
<keyword evidence="4 6" id="KW-1133">Transmembrane helix</keyword>
<reference evidence="7 8" key="1">
    <citation type="submission" date="2019-03" db="EMBL/GenBank/DDBJ databases">
        <title>Subsurface microbial communities from deep shales in Ohio and West Virginia, USA.</title>
        <authorList>
            <person name="Wrighton K."/>
        </authorList>
    </citation>
    <scope>NUCLEOTIDE SEQUENCE [LARGE SCALE GENOMIC DNA]</scope>
    <source>
        <strain evidence="7 8">MSL 6dP</strain>
    </source>
</reference>
<comment type="caution">
    <text evidence="7">The sequence shown here is derived from an EMBL/GenBank/DDBJ whole genome shotgun (WGS) entry which is preliminary data.</text>
</comment>
<dbReference type="GO" id="GO:0015920">
    <property type="term" value="P:lipopolysaccharide transport"/>
    <property type="evidence" value="ECO:0007669"/>
    <property type="project" value="TreeGrafter"/>
</dbReference>
<keyword evidence="3 6" id="KW-0812">Transmembrane</keyword>